<dbReference type="AlphaFoldDB" id="X1PUW9"/>
<dbReference type="EMBL" id="BARV01025882">
    <property type="protein sequence ID" value="GAI34669.1"/>
    <property type="molecule type" value="Genomic_DNA"/>
</dbReference>
<evidence type="ECO:0000313" key="1">
    <source>
        <dbReference type="EMBL" id="GAI34669.1"/>
    </source>
</evidence>
<name>X1PUW9_9ZZZZ</name>
<protein>
    <submittedName>
        <fullName evidence="1">Uncharacterized protein</fullName>
    </submittedName>
</protein>
<sequence>EDICGTKGRIVVSLSPPDEVIEEDRQSKLEFMDEAQEILNRYSNNPLGWSELLLQSKKGIVDSFMGKQAQESIAQQLQKDSPLDKLRALDRYEELEDLWNWLHCTGINTNDSKMVMKFAESKELLDSPFIEVNASIWAAVAECCLQGRKGRKRGKGDFYDAPILATALPYCDVIATDGFMKEIVVKRFHFDEKYKCNIFSASKTDRQAFQKLIKELK</sequence>
<gene>
    <name evidence="1" type="ORF">S06H3_41927</name>
</gene>
<accession>X1PUW9</accession>
<comment type="caution">
    <text evidence="1">The sequence shown here is derived from an EMBL/GenBank/DDBJ whole genome shotgun (WGS) entry which is preliminary data.</text>
</comment>
<reference evidence="1" key="1">
    <citation type="journal article" date="2014" name="Front. Microbiol.">
        <title>High frequency of phylogenetically diverse reductive dehalogenase-homologous genes in deep subseafloor sedimentary metagenomes.</title>
        <authorList>
            <person name="Kawai M."/>
            <person name="Futagami T."/>
            <person name="Toyoda A."/>
            <person name="Takaki Y."/>
            <person name="Nishi S."/>
            <person name="Hori S."/>
            <person name="Arai W."/>
            <person name="Tsubouchi T."/>
            <person name="Morono Y."/>
            <person name="Uchiyama I."/>
            <person name="Ito T."/>
            <person name="Fujiyama A."/>
            <person name="Inagaki F."/>
            <person name="Takami H."/>
        </authorList>
    </citation>
    <scope>NUCLEOTIDE SEQUENCE</scope>
    <source>
        <strain evidence="1">Expedition CK06-06</strain>
    </source>
</reference>
<proteinExistence type="predicted"/>
<feature type="non-terminal residue" evidence="1">
    <location>
        <position position="1"/>
    </location>
</feature>
<organism evidence="1">
    <name type="scientific">marine sediment metagenome</name>
    <dbReference type="NCBI Taxonomy" id="412755"/>
    <lineage>
        <taxon>unclassified sequences</taxon>
        <taxon>metagenomes</taxon>
        <taxon>ecological metagenomes</taxon>
    </lineage>
</organism>